<dbReference type="STRING" id="69974.MPLDJ20_50017"/>
<evidence type="ECO:0000313" key="9">
    <source>
        <dbReference type="Proteomes" id="UP000045285"/>
    </source>
</evidence>
<evidence type="ECO:0000259" key="7">
    <source>
        <dbReference type="Pfam" id="PF00892"/>
    </source>
</evidence>
<feature type="transmembrane region" description="Helical" evidence="6">
    <location>
        <begin position="124"/>
        <end position="142"/>
    </location>
</feature>
<dbReference type="AlphaFoldDB" id="A0A090E9S4"/>
<evidence type="ECO:0000256" key="4">
    <source>
        <dbReference type="ARBA" id="ARBA00022989"/>
    </source>
</evidence>
<feature type="transmembrane region" description="Helical" evidence="6">
    <location>
        <begin position="184"/>
        <end position="207"/>
    </location>
</feature>
<evidence type="ECO:0000256" key="5">
    <source>
        <dbReference type="ARBA" id="ARBA00023136"/>
    </source>
</evidence>
<dbReference type="Pfam" id="PF00892">
    <property type="entry name" value="EamA"/>
    <property type="match status" value="1"/>
</dbReference>
<name>A0A090E9S4_MESPL</name>
<evidence type="ECO:0000256" key="6">
    <source>
        <dbReference type="SAM" id="Phobius"/>
    </source>
</evidence>
<feature type="transmembrane region" description="Helical" evidence="6">
    <location>
        <begin position="272"/>
        <end position="289"/>
    </location>
</feature>
<dbReference type="EMBL" id="CCMZ01000034">
    <property type="protein sequence ID" value="CDX24146.1"/>
    <property type="molecule type" value="Genomic_DNA"/>
</dbReference>
<dbReference type="InterPro" id="IPR037185">
    <property type="entry name" value="EmrE-like"/>
</dbReference>
<dbReference type="InterPro" id="IPR000620">
    <property type="entry name" value="EamA_dom"/>
</dbReference>
<accession>A0A090E9S4</accession>
<organism evidence="8 9">
    <name type="scientific">Mesorhizobium plurifarium</name>
    <dbReference type="NCBI Taxonomy" id="69974"/>
    <lineage>
        <taxon>Bacteria</taxon>
        <taxon>Pseudomonadati</taxon>
        <taxon>Pseudomonadota</taxon>
        <taxon>Alphaproteobacteria</taxon>
        <taxon>Hyphomicrobiales</taxon>
        <taxon>Phyllobacteriaceae</taxon>
        <taxon>Mesorhizobium</taxon>
    </lineage>
</organism>
<keyword evidence="9" id="KW-1185">Reference proteome</keyword>
<proteinExistence type="predicted"/>
<keyword evidence="2" id="KW-1003">Cell membrane</keyword>
<keyword evidence="4 6" id="KW-1133">Transmembrane helix</keyword>
<evidence type="ECO:0000313" key="8">
    <source>
        <dbReference type="EMBL" id="CDX24146.1"/>
    </source>
</evidence>
<dbReference type="SUPFAM" id="SSF103481">
    <property type="entry name" value="Multidrug resistance efflux transporter EmrE"/>
    <property type="match status" value="2"/>
</dbReference>
<feature type="transmembrane region" description="Helical" evidence="6">
    <location>
        <begin position="97"/>
        <end position="117"/>
    </location>
</feature>
<gene>
    <name evidence="8" type="ORF">MPL3356_40715</name>
</gene>
<feature type="transmembrane region" description="Helical" evidence="6">
    <location>
        <begin position="41"/>
        <end position="59"/>
    </location>
</feature>
<dbReference type="PANTHER" id="PTHR32322:SF18">
    <property type="entry name" value="S-ADENOSYLMETHIONINE_S-ADENOSYLHOMOCYSTEINE TRANSPORTER"/>
    <property type="match status" value="1"/>
</dbReference>
<reference evidence="9" key="1">
    <citation type="submission" date="2014-08" db="EMBL/GenBank/DDBJ databases">
        <authorList>
            <person name="Moulin L."/>
        </authorList>
    </citation>
    <scope>NUCLEOTIDE SEQUENCE [LARGE SCALE GENOMIC DNA]</scope>
</reference>
<evidence type="ECO:0000256" key="2">
    <source>
        <dbReference type="ARBA" id="ARBA00022475"/>
    </source>
</evidence>
<dbReference type="PANTHER" id="PTHR32322">
    <property type="entry name" value="INNER MEMBRANE TRANSPORTER"/>
    <property type="match status" value="1"/>
</dbReference>
<dbReference type="Proteomes" id="UP000045285">
    <property type="component" value="Unassembled WGS sequence"/>
</dbReference>
<keyword evidence="5 6" id="KW-0472">Membrane</keyword>
<protein>
    <recommendedName>
        <fullName evidence="7">EamA domain-containing protein</fullName>
    </recommendedName>
</protein>
<feature type="transmembrane region" description="Helical" evidence="6">
    <location>
        <begin position="219"/>
        <end position="238"/>
    </location>
</feature>
<feature type="transmembrane region" description="Helical" evidence="6">
    <location>
        <begin position="71"/>
        <end position="91"/>
    </location>
</feature>
<sequence length="310" mass="32044">MKFLWDSAIGLLVVTGGLLGMTLPFGKLATAAGVPAMVWAFVISLGAGGVLLLALLLRGERIRLTPHKLRYFFVTAAISYAFPNLLMFSAIPHLGAGYTGIMFTLSPVITLVFSILLGVRRPNLLGIIGIAVGFVGAVIVALTRGEAGQPADYFWVAIGLLIPVSLAAGNIYRTVDWPGGTGPIELAVGSHLASATLLVAGILALLGGQAFVPLGGVPLVVVGQVASASAMFAFFFRLQAVGGPVYLSQIGYVAAAVGLFAGTLFLGEHYQLLTWLGAAIITAGVFITTKAQNQTGAPTPVRIEPAASRS</sequence>
<feature type="domain" description="EamA" evidence="7">
    <location>
        <begin position="10"/>
        <end position="141"/>
    </location>
</feature>
<evidence type="ECO:0000256" key="1">
    <source>
        <dbReference type="ARBA" id="ARBA00004651"/>
    </source>
</evidence>
<keyword evidence="3 6" id="KW-0812">Transmembrane</keyword>
<dbReference type="GO" id="GO:0005886">
    <property type="term" value="C:plasma membrane"/>
    <property type="evidence" value="ECO:0007669"/>
    <property type="project" value="UniProtKB-SubCell"/>
</dbReference>
<evidence type="ECO:0000256" key="3">
    <source>
        <dbReference type="ARBA" id="ARBA00022692"/>
    </source>
</evidence>
<feature type="transmembrane region" description="Helical" evidence="6">
    <location>
        <begin position="245"/>
        <end position="266"/>
    </location>
</feature>
<dbReference type="InterPro" id="IPR050638">
    <property type="entry name" value="AA-Vitamin_Transporters"/>
</dbReference>
<comment type="subcellular location">
    <subcellularLocation>
        <location evidence="1">Cell membrane</location>
        <topology evidence="1">Multi-pass membrane protein</topology>
    </subcellularLocation>
</comment>
<feature type="transmembrane region" description="Helical" evidence="6">
    <location>
        <begin position="154"/>
        <end position="172"/>
    </location>
</feature>